<feature type="compositionally biased region" description="Basic and acidic residues" evidence="4">
    <location>
        <begin position="79"/>
        <end position="104"/>
    </location>
</feature>
<dbReference type="InterPro" id="IPR019734">
    <property type="entry name" value="TPR_rpt"/>
</dbReference>
<evidence type="ECO:0000256" key="3">
    <source>
        <dbReference type="PROSITE-ProRule" id="PRU00723"/>
    </source>
</evidence>
<feature type="compositionally biased region" description="Acidic residues" evidence="4">
    <location>
        <begin position="65"/>
        <end position="78"/>
    </location>
</feature>
<feature type="domain" description="C3H1-type" evidence="6">
    <location>
        <begin position="621"/>
        <end position="644"/>
    </location>
</feature>
<sequence length="659" mass="73791">MNFCVCRRHPGMLMSYWKLRRRRRERRRRKRNAIGRRRSLRNVEKPNQKTDVRKRLRLQTRRREEEEEEKAAEDEELQDEKVIRETAEERHKPDKTDSKDKTETVKQANVVDNKSRKNTSDKKNGGQSVASKRGPTAAVKPVPGAVGNKKKGREDKDEEEEETISSEDELDYSSAFLSRAKVLAAARGPKTKDKKTPPATEKWQQESRQKKNITEQKTDTRPDPDPSDTKTKRNRFKIRQQPPQQQQQQGRNSRTANRGPGHSKLASAGINGSAPVFTASNGHDQVPAVGVVVEEEEEEDDLSPVDMSQAKLYQANIPQSKLLAGEGNRAAKAGDFEEAVLKYSEAISLYPFDHRYFGNRSFCYDYLQDYAKALTDANSALRIDINWAKGFYRRGRGLAGLKRYEAAVTSFIRALDLNPEYGEAREQLEMVQLEQLQGMGFPLEASRRALAEYHTVPAAIEAMVRNTGGGGGGGGSEGGGGKKHKKHGPEYTPVFNHSGFEIPPRMLTQTIPPKNCSLWVGNINSRSLTQAVVTNLFQKHGQVLSVRMLYERRCAFVNYAKPESAAVALTKLQGHTVGGCVLLLRYPESNPAKPANESPQSSAPPPRSKQGAAAAAGAVDECQYWRRSSGCYYGDQCRYRHLPESRGVDSGYYGDHPSQ</sequence>
<dbReference type="InterPro" id="IPR000504">
    <property type="entry name" value="RRM_dom"/>
</dbReference>
<accession>A0AA35TLW6</accession>
<dbReference type="SMART" id="SM00028">
    <property type="entry name" value="TPR"/>
    <property type="match status" value="3"/>
</dbReference>
<dbReference type="PROSITE" id="PS50103">
    <property type="entry name" value="ZF_C3H1"/>
    <property type="match status" value="1"/>
</dbReference>
<dbReference type="PANTHER" id="PTHR47678:SF4">
    <property type="entry name" value="SHOCK PROTEIN 70 (HSP70)-INTERACTING PROTEIN, PUTATIVE-RELATED"/>
    <property type="match status" value="1"/>
</dbReference>
<gene>
    <name evidence="7" type="ORF">GBAR_LOCUS27815</name>
</gene>
<feature type="compositionally biased region" description="Gly residues" evidence="4">
    <location>
        <begin position="467"/>
        <end position="479"/>
    </location>
</feature>
<keyword evidence="8" id="KW-1185">Reference proteome</keyword>
<organism evidence="7 8">
    <name type="scientific">Geodia barretti</name>
    <name type="common">Barrett's horny sponge</name>
    <dbReference type="NCBI Taxonomy" id="519541"/>
    <lineage>
        <taxon>Eukaryota</taxon>
        <taxon>Metazoa</taxon>
        <taxon>Porifera</taxon>
        <taxon>Demospongiae</taxon>
        <taxon>Heteroscleromorpha</taxon>
        <taxon>Tetractinellida</taxon>
        <taxon>Astrophorina</taxon>
        <taxon>Geodiidae</taxon>
        <taxon>Geodia</taxon>
    </lineage>
</organism>
<evidence type="ECO:0000259" key="5">
    <source>
        <dbReference type="PROSITE" id="PS50102"/>
    </source>
</evidence>
<feature type="region of interest" description="Disordered" evidence="4">
    <location>
        <begin position="467"/>
        <end position="487"/>
    </location>
</feature>
<dbReference type="GO" id="GO:0008270">
    <property type="term" value="F:zinc ion binding"/>
    <property type="evidence" value="ECO:0007669"/>
    <property type="project" value="UniProtKB-KW"/>
</dbReference>
<dbReference type="PROSITE" id="PS50005">
    <property type="entry name" value="TPR"/>
    <property type="match status" value="2"/>
</dbReference>
<dbReference type="SUPFAM" id="SSF48452">
    <property type="entry name" value="TPR-like"/>
    <property type="match status" value="1"/>
</dbReference>
<feature type="compositionally biased region" description="Basic residues" evidence="4">
    <location>
        <begin position="22"/>
        <end position="40"/>
    </location>
</feature>
<feature type="zinc finger region" description="C3H1-type" evidence="3">
    <location>
        <begin position="621"/>
        <end position="644"/>
    </location>
</feature>
<feature type="compositionally biased region" description="Basic and acidic residues" evidence="4">
    <location>
        <begin position="113"/>
        <end position="124"/>
    </location>
</feature>
<dbReference type="InterPro" id="IPR035979">
    <property type="entry name" value="RBD_domain_sf"/>
</dbReference>
<proteinExistence type="predicted"/>
<protein>
    <submittedName>
        <fullName evidence="7">Tetratricopeptide repeat protein 31</fullName>
    </submittedName>
</protein>
<evidence type="ECO:0000256" key="1">
    <source>
        <dbReference type="PROSITE-ProRule" id="PRU00176"/>
    </source>
</evidence>
<dbReference type="EMBL" id="CASHTH010003883">
    <property type="protein sequence ID" value="CAI8050705.1"/>
    <property type="molecule type" value="Genomic_DNA"/>
</dbReference>
<feature type="repeat" description="TPR" evidence="2">
    <location>
        <begin position="320"/>
        <end position="353"/>
    </location>
</feature>
<dbReference type="AlphaFoldDB" id="A0AA35TLW6"/>
<feature type="compositionally biased region" description="Basic and acidic residues" evidence="4">
    <location>
        <begin position="41"/>
        <end position="53"/>
    </location>
</feature>
<comment type="caution">
    <text evidence="7">The sequence shown here is derived from an EMBL/GenBank/DDBJ whole genome shotgun (WGS) entry which is preliminary data.</text>
</comment>
<name>A0AA35TLW6_GEOBA</name>
<dbReference type="Gene3D" id="1.25.40.10">
    <property type="entry name" value="Tetratricopeptide repeat domain"/>
    <property type="match status" value="1"/>
</dbReference>
<dbReference type="PANTHER" id="PTHR47678">
    <property type="entry name" value="TETRATRICOPEPTIDE REPEAT PROTEIN 31"/>
    <property type="match status" value="1"/>
</dbReference>
<dbReference type="GO" id="GO:0003723">
    <property type="term" value="F:RNA binding"/>
    <property type="evidence" value="ECO:0007669"/>
    <property type="project" value="UniProtKB-UniRule"/>
</dbReference>
<dbReference type="PROSITE" id="PS50102">
    <property type="entry name" value="RRM"/>
    <property type="match status" value="1"/>
</dbReference>
<dbReference type="CDD" id="cd00590">
    <property type="entry name" value="RRM_SF"/>
    <property type="match status" value="1"/>
</dbReference>
<feature type="compositionally biased region" description="Acidic residues" evidence="4">
    <location>
        <begin position="156"/>
        <end position="171"/>
    </location>
</feature>
<feature type="region of interest" description="Disordered" evidence="4">
    <location>
        <begin position="591"/>
        <end position="614"/>
    </location>
</feature>
<evidence type="ECO:0000256" key="4">
    <source>
        <dbReference type="SAM" id="MobiDB-lite"/>
    </source>
</evidence>
<evidence type="ECO:0000313" key="8">
    <source>
        <dbReference type="Proteomes" id="UP001174909"/>
    </source>
</evidence>
<dbReference type="Proteomes" id="UP001174909">
    <property type="component" value="Unassembled WGS sequence"/>
</dbReference>
<reference evidence="7" key="1">
    <citation type="submission" date="2023-03" db="EMBL/GenBank/DDBJ databases">
        <authorList>
            <person name="Steffen K."/>
            <person name="Cardenas P."/>
        </authorList>
    </citation>
    <scope>NUCLEOTIDE SEQUENCE</scope>
</reference>
<keyword evidence="3" id="KW-0862">Zinc</keyword>
<evidence type="ECO:0000256" key="2">
    <source>
        <dbReference type="PROSITE-ProRule" id="PRU00339"/>
    </source>
</evidence>
<keyword evidence="1" id="KW-0694">RNA-binding</keyword>
<dbReference type="InterPro" id="IPR011990">
    <property type="entry name" value="TPR-like_helical_dom_sf"/>
</dbReference>
<feature type="compositionally biased region" description="Low complexity" evidence="4">
    <location>
        <begin position="240"/>
        <end position="249"/>
    </location>
</feature>
<keyword evidence="2" id="KW-0802">TPR repeat</keyword>
<dbReference type="Pfam" id="PF00076">
    <property type="entry name" value="RRM_1"/>
    <property type="match status" value="1"/>
</dbReference>
<dbReference type="SUPFAM" id="SSF54928">
    <property type="entry name" value="RNA-binding domain, RBD"/>
    <property type="match status" value="1"/>
</dbReference>
<feature type="compositionally biased region" description="Basic and acidic residues" evidence="4">
    <location>
        <begin position="203"/>
        <end position="231"/>
    </location>
</feature>
<evidence type="ECO:0000259" key="6">
    <source>
        <dbReference type="PROSITE" id="PS50103"/>
    </source>
</evidence>
<keyword evidence="3" id="KW-0479">Metal-binding</keyword>
<dbReference type="SMART" id="SM00360">
    <property type="entry name" value="RRM"/>
    <property type="match status" value="1"/>
</dbReference>
<keyword evidence="3" id="KW-0863">Zinc-finger</keyword>
<feature type="repeat" description="TPR" evidence="2">
    <location>
        <begin position="388"/>
        <end position="421"/>
    </location>
</feature>
<feature type="region of interest" description="Disordered" evidence="4">
    <location>
        <begin position="22"/>
        <end position="282"/>
    </location>
</feature>
<dbReference type="Gene3D" id="3.30.70.330">
    <property type="match status" value="1"/>
</dbReference>
<dbReference type="InterPro" id="IPR012677">
    <property type="entry name" value="Nucleotide-bd_a/b_plait_sf"/>
</dbReference>
<dbReference type="InterPro" id="IPR000571">
    <property type="entry name" value="Znf_CCCH"/>
</dbReference>
<evidence type="ECO:0000313" key="7">
    <source>
        <dbReference type="EMBL" id="CAI8050705.1"/>
    </source>
</evidence>
<feature type="domain" description="RRM" evidence="5">
    <location>
        <begin position="516"/>
        <end position="589"/>
    </location>
</feature>